<dbReference type="PANTHER" id="PTHR11461">
    <property type="entry name" value="SERINE PROTEASE INHIBITOR, SERPIN"/>
    <property type="match status" value="1"/>
</dbReference>
<dbReference type="GO" id="GO:0004867">
    <property type="term" value="F:serine-type endopeptidase inhibitor activity"/>
    <property type="evidence" value="ECO:0007669"/>
    <property type="project" value="InterPro"/>
</dbReference>
<evidence type="ECO:0000313" key="5">
    <source>
        <dbReference type="Proteomes" id="UP001054889"/>
    </source>
</evidence>
<dbReference type="GO" id="GO:0005615">
    <property type="term" value="C:extracellular space"/>
    <property type="evidence" value="ECO:0007669"/>
    <property type="project" value="InterPro"/>
</dbReference>
<dbReference type="SMART" id="SM00093">
    <property type="entry name" value="SERPIN"/>
    <property type="match status" value="1"/>
</dbReference>
<evidence type="ECO:0000256" key="1">
    <source>
        <dbReference type="ARBA" id="ARBA00009500"/>
    </source>
</evidence>
<evidence type="ECO:0000313" key="4">
    <source>
        <dbReference type="EMBL" id="GJN36710.1"/>
    </source>
</evidence>
<name>A0AAV5FPN3_ELECO</name>
<gene>
    <name evidence="4" type="primary">gb25599</name>
    <name evidence="4" type="ORF">PR202_gb25599</name>
</gene>
<dbReference type="Proteomes" id="UP001054889">
    <property type="component" value="Unassembled WGS sequence"/>
</dbReference>
<dbReference type="InterPro" id="IPR042185">
    <property type="entry name" value="Serpin_sf_2"/>
</dbReference>
<protein>
    <recommendedName>
        <fullName evidence="3">Serpin domain-containing protein</fullName>
    </recommendedName>
</protein>
<dbReference type="Gene3D" id="3.30.497.10">
    <property type="entry name" value="Antithrombin, subunit I, domain 2"/>
    <property type="match status" value="2"/>
</dbReference>
<dbReference type="Pfam" id="PF00079">
    <property type="entry name" value="Serpin"/>
    <property type="match status" value="2"/>
</dbReference>
<sequence>MAEEAKQNDAATIACQAGQAALAARLLKRISAVTADKDQNLVFSPLSIHVALALMSTAAAGDTLTEILAVAGGARGVCQGQGRGPRPRRPIRCRRAQHLINAWVAEATRNLITEILDPNDPNPDTDTADREFRRLDGTSVDVPFLQSWDSKLIACHDGFKVLKLPYETVNNQNWRLRCSQPQFSMCVFLPNGRNVLRSVVEKIASSPTFLHDRLPNEYVPVGEFRLPKFKLAFETELVPDLESLGLRLPFGGDANMSNMLMGDGAGGINSPRRRRAMLNSAFGFQMPPPPQKEWPRYGEFPLSTCPDCPRPDPLKRLTCVRSRMGNVGREFVKCESKLFKGKDGKILGMEFGKGWLLL</sequence>
<dbReference type="InterPro" id="IPR000215">
    <property type="entry name" value="Serpin_fam"/>
</dbReference>
<accession>A0AAV5FPN3</accession>
<evidence type="ECO:0000256" key="2">
    <source>
        <dbReference type="RuleBase" id="RU000411"/>
    </source>
</evidence>
<reference evidence="4" key="1">
    <citation type="journal article" date="2018" name="DNA Res.">
        <title>Multiple hybrid de novo genome assembly of finger millet, an orphan allotetraploid crop.</title>
        <authorList>
            <person name="Hatakeyama M."/>
            <person name="Aluri S."/>
            <person name="Balachadran M.T."/>
            <person name="Sivarajan S.R."/>
            <person name="Patrignani A."/>
            <person name="Gruter S."/>
            <person name="Poveda L."/>
            <person name="Shimizu-Inatsugi R."/>
            <person name="Baeten J."/>
            <person name="Francoijs K.J."/>
            <person name="Nataraja K.N."/>
            <person name="Reddy Y.A.N."/>
            <person name="Phadnis S."/>
            <person name="Ravikumar R.L."/>
            <person name="Schlapbach R."/>
            <person name="Sreeman S.M."/>
            <person name="Shimizu K.K."/>
        </authorList>
    </citation>
    <scope>NUCLEOTIDE SEQUENCE</scope>
</reference>
<evidence type="ECO:0000259" key="3">
    <source>
        <dbReference type="SMART" id="SM00093"/>
    </source>
</evidence>
<keyword evidence="5" id="KW-1185">Reference proteome</keyword>
<dbReference type="Gene3D" id="2.30.39.10">
    <property type="entry name" value="Alpha-1-antitrypsin, domain 1"/>
    <property type="match status" value="1"/>
</dbReference>
<dbReference type="PANTHER" id="PTHR11461:SF379">
    <property type="entry name" value="SERPIN DOMAIN-CONTAINING PROTEIN"/>
    <property type="match status" value="1"/>
</dbReference>
<feature type="domain" description="Serpin" evidence="3">
    <location>
        <begin position="24"/>
        <end position="288"/>
    </location>
</feature>
<dbReference type="InterPro" id="IPR023796">
    <property type="entry name" value="Serpin_dom"/>
</dbReference>
<comment type="similarity">
    <text evidence="1 2">Belongs to the serpin family.</text>
</comment>
<dbReference type="AlphaFoldDB" id="A0AAV5FPN3"/>
<proteinExistence type="inferred from homology"/>
<reference evidence="4" key="2">
    <citation type="submission" date="2021-12" db="EMBL/GenBank/DDBJ databases">
        <title>Resequencing data analysis of finger millet.</title>
        <authorList>
            <person name="Hatakeyama M."/>
            <person name="Aluri S."/>
            <person name="Balachadran M.T."/>
            <person name="Sivarajan S.R."/>
            <person name="Poveda L."/>
            <person name="Shimizu-Inatsugi R."/>
            <person name="Schlapbach R."/>
            <person name="Sreeman S.M."/>
            <person name="Shimizu K.K."/>
        </authorList>
    </citation>
    <scope>NUCLEOTIDE SEQUENCE</scope>
</reference>
<dbReference type="EMBL" id="BQKI01000090">
    <property type="protein sequence ID" value="GJN36710.1"/>
    <property type="molecule type" value="Genomic_DNA"/>
</dbReference>
<dbReference type="InterPro" id="IPR042178">
    <property type="entry name" value="Serpin_sf_1"/>
</dbReference>
<dbReference type="SUPFAM" id="SSF56574">
    <property type="entry name" value="Serpins"/>
    <property type="match status" value="1"/>
</dbReference>
<comment type="caution">
    <text evidence="4">The sequence shown here is derived from an EMBL/GenBank/DDBJ whole genome shotgun (WGS) entry which is preliminary data.</text>
</comment>
<organism evidence="4 5">
    <name type="scientific">Eleusine coracana subsp. coracana</name>
    <dbReference type="NCBI Taxonomy" id="191504"/>
    <lineage>
        <taxon>Eukaryota</taxon>
        <taxon>Viridiplantae</taxon>
        <taxon>Streptophyta</taxon>
        <taxon>Embryophyta</taxon>
        <taxon>Tracheophyta</taxon>
        <taxon>Spermatophyta</taxon>
        <taxon>Magnoliopsida</taxon>
        <taxon>Liliopsida</taxon>
        <taxon>Poales</taxon>
        <taxon>Poaceae</taxon>
        <taxon>PACMAD clade</taxon>
        <taxon>Chloridoideae</taxon>
        <taxon>Cynodonteae</taxon>
        <taxon>Eleusininae</taxon>
        <taxon>Eleusine</taxon>
    </lineage>
</organism>
<dbReference type="InterPro" id="IPR036186">
    <property type="entry name" value="Serpin_sf"/>
</dbReference>